<comment type="subunit">
    <text evidence="9">Forms a heterodimer with SLX1.</text>
</comment>
<feature type="region of interest" description="Disordered" evidence="10">
    <location>
        <begin position="387"/>
        <end position="406"/>
    </location>
</feature>
<evidence type="ECO:0000256" key="4">
    <source>
        <dbReference type="ARBA" id="ARBA00022763"/>
    </source>
</evidence>
<feature type="compositionally biased region" description="Polar residues" evidence="10">
    <location>
        <begin position="126"/>
        <end position="138"/>
    </location>
</feature>
<feature type="compositionally biased region" description="Polar residues" evidence="10">
    <location>
        <begin position="390"/>
        <end position="406"/>
    </location>
</feature>
<evidence type="ECO:0000256" key="9">
    <source>
        <dbReference type="HAMAP-Rule" id="MF_03110"/>
    </source>
</evidence>
<feature type="compositionally biased region" description="Basic and acidic residues" evidence="10">
    <location>
        <begin position="475"/>
        <end position="487"/>
    </location>
</feature>
<dbReference type="EMBL" id="CP055898">
    <property type="protein sequence ID" value="QKX53558.1"/>
    <property type="molecule type" value="Genomic_DNA"/>
</dbReference>
<evidence type="ECO:0000256" key="10">
    <source>
        <dbReference type="SAM" id="MobiDB-lite"/>
    </source>
</evidence>
<evidence type="ECO:0000313" key="11">
    <source>
        <dbReference type="EMBL" id="QKX53558.1"/>
    </source>
</evidence>
<evidence type="ECO:0000256" key="7">
    <source>
        <dbReference type="ARBA" id="ARBA00023242"/>
    </source>
</evidence>
<evidence type="ECO:0000256" key="2">
    <source>
        <dbReference type="ARBA" id="ARBA00006661"/>
    </source>
</evidence>
<sequence>MTAHPDTIVIPSSSPEQNWARSVSPCTPERLFGLSPRSSPPMSLPSPSELLKTLSTKPRANSPKSQSPLREAVGKANLPITKPKIRATIAREKNTKNCQENSKSSVSKPKTTRSRKSAKPEAAKNKTITGRVTKSAVSKTKIIDTNEDAPMDGRAKTPPAEAQTRKNAKLDDLNLEEAIKRRLDWTPPKSSPFFPPNNNDDLPQTNSGFGGLLHDYRYSREIDGTDNAVSVGANTNPTKRRRIELVERVLQEQNPPKKQERDPLTAAGVAKESENRKAKPAAKQKKARTITALVTSRYEIVEDDATRAARQHDEQLKIESADDGTKKKKKTKKATAKSKGPEYIILSPDAVTKSLNNQDLLFGTCSQLEADDHPTFLRETQRALAASENYPESNSSLGQVSTSESSKGIASRFTGSKSLWSAATRNSEGFVVQPEILDMTNSPETRSLNRRVAIEDVGNSQKVSPDSIQTSSERIIPRESSSQKKANDNISETRPGRPSSRGHAANSTKKASTPAPEMPRYSGFTDDELRKQITSYGFKSVRGRNKMISLLEKCWQSKQTAPTSTAEEESTKTLSTVTEETRGKTTKKQPATKQSGRISKPKTSTAKSSQKAQKQKSVPERSETPIETTAQLPPSTISVEEIADSEEEPEPISTQIQTKSKINTTGITGITRGTRPSSSSKASSLYPPPTNNASSESIDLSDQITKAIRLQPRRKQPGSMQGPSLTWHEKILLYDPVFLEDLATWLNTEGLGLIGEDREVGAGFLRKWCESKGVCCTYRAK</sequence>
<dbReference type="Pfam" id="PF09494">
    <property type="entry name" value="Slx4"/>
    <property type="match status" value="1"/>
</dbReference>
<feature type="compositionally biased region" description="Polar residues" evidence="10">
    <location>
        <begin position="96"/>
        <end position="109"/>
    </location>
</feature>
<feature type="compositionally biased region" description="Polar residues" evidence="10">
    <location>
        <begin position="458"/>
        <end position="470"/>
    </location>
</feature>
<feature type="region of interest" description="Disordered" evidence="10">
    <location>
        <begin position="558"/>
        <end position="696"/>
    </location>
</feature>
<keyword evidence="6 9" id="KW-0234">DNA repair</keyword>
<comment type="PTM">
    <text evidence="9">Phosphorylated in response to DNA damage.</text>
</comment>
<protein>
    <recommendedName>
        <fullName evidence="8 9">Structure-specific endonuclease subunit SLX4</fullName>
    </recommendedName>
</protein>
<feature type="compositionally biased region" description="Basic and acidic residues" evidence="10">
    <location>
        <begin position="250"/>
        <end position="263"/>
    </location>
</feature>
<dbReference type="InterPro" id="IPR027784">
    <property type="entry name" value="Slx4_ascomycetes"/>
</dbReference>
<dbReference type="GO" id="GO:0006281">
    <property type="term" value="P:DNA repair"/>
    <property type="evidence" value="ECO:0007669"/>
    <property type="project" value="UniProtKB-UniRule"/>
</dbReference>
<name>A0A7H8QHU0_TALRU</name>
<feature type="region of interest" description="Disordered" evidence="10">
    <location>
        <begin position="1"/>
        <end position="208"/>
    </location>
</feature>
<feature type="region of interest" description="Disordered" evidence="10">
    <location>
        <begin position="456"/>
        <end position="526"/>
    </location>
</feature>
<dbReference type="InterPro" id="IPR018574">
    <property type="entry name" value="Structure-sp_endonuc_su_Slx4"/>
</dbReference>
<feature type="compositionally biased region" description="Polar residues" evidence="10">
    <location>
        <begin position="625"/>
        <end position="636"/>
    </location>
</feature>
<proteinExistence type="inferred from homology"/>
<dbReference type="CDD" id="cd22999">
    <property type="entry name" value="SAP_SLX4"/>
    <property type="match status" value="1"/>
</dbReference>
<evidence type="ECO:0000256" key="6">
    <source>
        <dbReference type="ARBA" id="ARBA00023204"/>
    </source>
</evidence>
<feature type="compositionally biased region" description="Polar residues" evidence="10">
    <location>
        <begin position="654"/>
        <end position="663"/>
    </location>
</feature>
<evidence type="ECO:0000256" key="8">
    <source>
        <dbReference type="ARBA" id="ARBA00029496"/>
    </source>
</evidence>
<feature type="compositionally biased region" description="Basic and acidic residues" evidence="10">
    <location>
        <begin position="168"/>
        <end position="184"/>
    </location>
</feature>
<dbReference type="OrthoDB" id="5349119at2759"/>
<feature type="compositionally biased region" description="Acidic residues" evidence="10">
    <location>
        <begin position="641"/>
        <end position="650"/>
    </location>
</feature>
<keyword evidence="4 9" id="KW-0227">DNA damage</keyword>
<dbReference type="GO" id="GO:0017108">
    <property type="term" value="F:5'-flap endonuclease activity"/>
    <property type="evidence" value="ECO:0007669"/>
    <property type="project" value="InterPro"/>
</dbReference>
<feature type="compositionally biased region" description="Polar residues" evidence="10">
    <location>
        <begin position="53"/>
        <end position="68"/>
    </location>
</feature>
<feature type="compositionally biased region" description="Polar residues" evidence="10">
    <location>
        <begin position="10"/>
        <end position="25"/>
    </location>
</feature>
<reference evidence="12" key="1">
    <citation type="submission" date="2020-06" db="EMBL/GenBank/DDBJ databases">
        <title>A chromosome-scale genome assembly of Talaromyces rugulosus W13939.</title>
        <authorList>
            <person name="Wang B."/>
            <person name="Guo L."/>
            <person name="Ye K."/>
            <person name="Wang L."/>
        </authorList>
    </citation>
    <scope>NUCLEOTIDE SEQUENCE [LARGE SCALE GENOMIC DNA]</scope>
    <source>
        <strain evidence="12">W13939</strain>
    </source>
</reference>
<feature type="compositionally biased region" description="Basic and acidic residues" evidence="10">
    <location>
        <begin position="305"/>
        <end position="325"/>
    </location>
</feature>
<feature type="region of interest" description="Disordered" evidence="10">
    <location>
        <begin position="250"/>
        <end position="285"/>
    </location>
</feature>
<evidence type="ECO:0000256" key="5">
    <source>
        <dbReference type="ARBA" id="ARBA00023172"/>
    </source>
</evidence>
<gene>
    <name evidence="9" type="primary">SLX4</name>
    <name evidence="11" type="ORF">TRUGW13939_00637</name>
</gene>
<dbReference type="HAMAP" id="MF_03110">
    <property type="entry name" value="Endonuc_su_Slx4"/>
    <property type="match status" value="1"/>
</dbReference>
<keyword evidence="7 9" id="KW-0539">Nucleus</keyword>
<comment type="subcellular location">
    <subcellularLocation>
        <location evidence="1 9">Nucleus</location>
    </subcellularLocation>
</comment>
<dbReference type="Proteomes" id="UP000509510">
    <property type="component" value="Chromosome I"/>
</dbReference>
<dbReference type="GO" id="GO:0006260">
    <property type="term" value="P:DNA replication"/>
    <property type="evidence" value="ECO:0007669"/>
    <property type="project" value="InterPro"/>
</dbReference>
<keyword evidence="3 9" id="KW-0597">Phosphoprotein</keyword>
<evidence type="ECO:0000256" key="1">
    <source>
        <dbReference type="ARBA" id="ARBA00004123"/>
    </source>
</evidence>
<dbReference type="AlphaFoldDB" id="A0A7H8QHU0"/>
<evidence type="ECO:0000256" key="3">
    <source>
        <dbReference type="ARBA" id="ARBA00022553"/>
    </source>
</evidence>
<feature type="compositionally biased region" description="Low complexity" evidence="10">
    <location>
        <begin position="664"/>
        <end position="685"/>
    </location>
</feature>
<keyword evidence="12" id="KW-1185">Reference proteome</keyword>
<feature type="region of interest" description="Disordered" evidence="10">
    <location>
        <begin position="305"/>
        <end position="338"/>
    </location>
</feature>
<accession>A0A7H8QHU0</accession>
<feature type="compositionally biased region" description="Low complexity" evidence="10">
    <location>
        <begin position="601"/>
        <end position="616"/>
    </location>
</feature>
<feature type="compositionally biased region" description="Polar residues" evidence="10">
    <location>
        <begin position="588"/>
        <end position="597"/>
    </location>
</feature>
<organism evidence="11 12">
    <name type="scientific">Talaromyces rugulosus</name>
    <name type="common">Penicillium rugulosum</name>
    <dbReference type="NCBI Taxonomy" id="121627"/>
    <lineage>
        <taxon>Eukaryota</taxon>
        <taxon>Fungi</taxon>
        <taxon>Dikarya</taxon>
        <taxon>Ascomycota</taxon>
        <taxon>Pezizomycotina</taxon>
        <taxon>Eurotiomycetes</taxon>
        <taxon>Eurotiomycetidae</taxon>
        <taxon>Eurotiales</taxon>
        <taxon>Trichocomaceae</taxon>
        <taxon>Talaromyces</taxon>
        <taxon>Talaromyces sect. Islandici</taxon>
    </lineage>
</organism>
<dbReference type="GO" id="GO:0033557">
    <property type="term" value="C:Slx1-Slx4 complex"/>
    <property type="evidence" value="ECO:0007669"/>
    <property type="project" value="UniProtKB-UniRule"/>
</dbReference>
<evidence type="ECO:0000313" key="12">
    <source>
        <dbReference type="Proteomes" id="UP000509510"/>
    </source>
</evidence>
<feature type="compositionally biased region" description="Basic residues" evidence="10">
    <location>
        <begin position="326"/>
        <end position="336"/>
    </location>
</feature>
<keyword evidence="5 9" id="KW-0233">DNA recombination</keyword>
<comment type="function">
    <text evidence="9">Regulatory subunit of the SLX1-SLX4 structure-specific endonuclease that resolves DNA secondary structures generated during DNA repair and recombination. Has endonuclease activity towards branched DNA substrates, introducing single-strand cuts in duplex DNA close to junctions with ss-DNA.</text>
</comment>
<dbReference type="GO" id="GO:0006310">
    <property type="term" value="P:DNA recombination"/>
    <property type="evidence" value="ECO:0007669"/>
    <property type="project" value="UniProtKB-UniRule"/>
</dbReference>
<comment type="similarity">
    <text evidence="2 9">Belongs to the SLX4 family.</text>
</comment>